<reference evidence="2 3" key="1">
    <citation type="submission" date="2020-07" db="EMBL/GenBank/DDBJ databases">
        <title>Mycobacterium kansasii (former subtype) with zoonotic potential isolated from diseased indoor pet cat, Japan.</title>
        <authorList>
            <person name="Fukano H."/>
            <person name="Terazono T."/>
            <person name="Hoshino Y."/>
        </authorList>
    </citation>
    <scope>NUCLEOTIDE SEQUENCE [LARGE SCALE GENOMIC DNA]</scope>
    <source>
        <strain evidence="2 3">Kuro-I</strain>
    </source>
</reference>
<evidence type="ECO:0000313" key="2">
    <source>
        <dbReference type="EMBL" id="BCI91238.1"/>
    </source>
</evidence>
<dbReference type="EMBL" id="AP023343">
    <property type="protein sequence ID" value="BCI91238.1"/>
    <property type="molecule type" value="Genomic_DNA"/>
</dbReference>
<accession>A0A7G1IRA2</accession>
<sequence>MTVILNRGGAIEQAVVRNGSLDRWIAFGRSMIDDAYKLRLSASRLLNTQVVPIVEPLDREARIDAPHLVLQSDRIFFAVWSVEKLGRAGRGANPFVNADGDLPHLVAREFPPLTRLPQPAAKTPAQVDHVVASIPQHRSIDLTLRWHRVGHDVLLVDSGILTRRFDGSSLHEKLTRWASTGATPPWVTQAWQPAPTVYRYAVSDIVEVVIVGMASLRALGVRADDRPEWYAISGSQQAPAATMLGRWMGIGDADEVSAFTDPNRISLSSVSNAMHISRRVRPWARSNRPPGQGTRVRPRTRWRRGCRGRM</sequence>
<keyword evidence="3" id="KW-1185">Reference proteome</keyword>
<evidence type="ECO:0000313" key="3">
    <source>
        <dbReference type="Proteomes" id="UP000516380"/>
    </source>
</evidence>
<gene>
    <name evidence="2" type="ORF">NIIDMKKI_64440</name>
</gene>
<feature type="compositionally biased region" description="Basic residues" evidence="1">
    <location>
        <begin position="296"/>
        <end position="310"/>
    </location>
</feature>
<dbReference type="Proteomes" id="UP000516380">
    <property type="component" value="Chromosome"/>
</dbReference>
<proteinExistence type="predicted"/>
<dbReference type="AlphaFoldDB" id="A0A7G1IRA2"/>
<protein>
    <submittedName>
        <fullName evidence="2">Uncharacterized protein</fullName>
    </submittedName>
</protein>
<organism evidence="2 3">
    <name type="scientific">Mycobacterium kansasii</name>
    <dbReference type="NCBI Taxonomy" id="1768"/>
    <lineage>
        <taxon>Bacteria</taxon>
        <taxon>Bacillati</taxon>
        <taxon>Actinomycetota</taxon>
        <taxon>Actinomycetes</taxon>
        <taxon>Mycobacteriales</taxon>
        <taxon>Mycobacteriaceae</taxon>
        <taxon>Mycobacterium</taxon>
    </lineage>
</organism>
<evidence type="ECO:0000256" key="1">
    <source>
        <dbReference type="SAM" id="MobiDB-lite"/>
    </source>
</evidence>
<feature type="region of interest" description="Disordered" evidence="1">
    <location>
        <begin position="283"/>
        <end position="310"/>
    </location>
</feature>
<name>A0A7G1IRA2_MYCKA</name>